<comment type="caution">
    <text evidence="4">The sequence shown here is derived from an EMBL/GenBank/DDBJ whole genome shotgun (WGS) entry which is preliminary data.</text>
</comment>
<dbReference type="GeneID" id="89925015"/>
<accession>A0AAV9PIA5</accession>
<dbReference type="InterPro" id="IPR036291">
    <property type="entry name" value="NAD(P)-bd_dom_sf"/>
</dbReference>
<name>A0AAV9PIA5_9PEZI</name>
<sequence>MGSAQRLILITGGSGYIGAHTVDSFLRHGYRVRLAGRSESSCQQMLATHSEHRKLIDTTVVPDITALGAFDSAVQGVDGVVHLASPFFHGFKDVEKDILLPAINGTTEILESIKKHAPQVRRTVITSSIAAILDLSKGIRPGHIYNESQWNPITHESAIQNPAVAYAASKKLAEEAAWNFIETEKPNFSLATLQPMMVYGPPFPGSTSISNLGTSANDIYVLMNGSLTQAPTTRLPVYVDVRDVAEAHRLAYETEGAGRFALCAGNFTKGQVCRLLRESGLGLENRVPSEGLDAENDLQSYSVDSSKA</sequence>
<dbReference type="Proteomes" id="UP001337655">
    <property type="component" value="Unassembled WGS sequence"/>
</dbReference>
<reference evidence="4 5" key="1">
    <citation type="submission" date="2023-08" db="EMBL/GenBank/DDBJ databases">
        <title>Black Yeasts Isolated from many extreme environments.</title>
        <authorList>
            <person name="Coleine C."/>
            <person name="Stajich J.E."/>
            <person name="Selbmann L."/>
        </authorList>
    </citation>
    <scope>NUCLEOTIDE SEQUENCE [LARGE SCALE GENOMIC DNA]</scope>
    <source>
        <strain evidence="4 5">CCFEE 5935</strain>
    </source>
</reference>
<dbReference type="EMBL" id="JAVRRT010000005">
    <property type="protein sequence ID" value="KAK5172032.1"/>
    <property type="molecule type" value="Genomic_DNA"/>
</dbReference>
<dbReference type="CDD" id="cd05227">
    <property type="entry name" value="AR_SDR_e"/>
    <property type="match status" value="1"/>
</dbReference>
<protein>
    <recommendedName>
        <fullName evidence="3">NAD-dependent epimerase/dehydratase domain-containing protein</fullName>
    </recommendedName>
</protein>
<proteinExistence type="inferred from homology"/>
<evidence type="ECO:0000259" key="3">
    <source>
        <dbReference type="Pfam" id="PF01370"/>
    </source>
</evidence>
<dbReference type="GO" id="GO:0016616">
    <property type="term" value="F:oxidoreductase activity, acting on the CH-OH group of donors, NAD or NADP as acceptor"/>
    <property type="evidence" value="ECO:0007669"/>
    <property type="project" value="TreeGrafter"/>
</dbReference>
<keyword evidence="1" id="KW-0560">Oxidoreductase</keyword>
<comment type="similarity">
    <text evidence="2">Belongs to the NAD(P)-dependent epimerase/dehydratase family. Dihydroflavonol-4-reductase subfamily.</text>
</comment>
<dbReference type="AlphaFoldDB" id="A0AAV9PIA5"/>
<dbReference type="InterPro" id="IPR050425">
    <property type="entry name" value="NAD(P)_dehydrat-like"/>
</dbReference>
<dbReference type="PANTHER" id="PTHR10366:SF564">
    <property type="entry name" value="STEROL-4-ALPHA-CARBOXYLATE 3-DEHYDROGENASE, DECARBOXYLATING"/>
    <property type="match status" value="1"/>
</dbReference>
<dbReference type="PANTHER" id="PTHR10366">
    <property type="entry name" value="NAD DEPENDENT EPIMERASE/DEHYDRATASE"/>
    <property type="match status" value="1"/>
</dbReference>
<organism evidence="4 5">
    <name type="scientific">Saxophila tyrrhenica</name>
    <dbReference type="NCBI Taxonomy" id="1690608"/>
    <lineage>
        <taxon>Eukaryota</taxon>
        <taxon>Fungi</taxon>
        <taxon>Dikarya</taxon>
        <taxon>Ascomycota</taxon>
        <taxon>Pezizomycotina</taxon>
        <taxon>Dothideomycetes</taxon>
        <taxon>Dothideomycetidae</taxon>
        <taxon>Mycosphaerellales</taxon>
        <taxon>Extremaceae</taxon>
        <taxon>Saxophila</taxon>
    </lineage>
</organism>
<evidence type="ECO:0000313" key="4">
    <source>
        <dbReference type="EMBL" id="KAK5172032.1"/>
    </source>
</evidence>
<dbReference type="SUPFAM" id="SSF51735">
    <property type="entry name" value="NAD(P)-binding Rossmann-fold domains"/>
    <property type="match status" value="1"/>
</dbReference>
<gene>
    <name evidence="4" type="ORF">LTR77_003669</name>
</gene>
<dbReference type="Pfam" id="PF01370">
    <property type="entry name" value="Epimerase"/>
    <property type="match status" value="1"/>
</dbReference>
<evidence type="ECO:0000256" key="2">
    <source>
        <dbReference type="ARBA" id="ARBA00023445"/>
    </source>
</evidence>
<feature type="domain" description="NAD-dependent epimerase/dehydratase" evidence="3">
    <location>
        <begin position="8"/>
        <end position="254"/>
    </location>
</feature>
<dbReference type="InterPro" id="IPR001509">
    <property type="entry name" value="Epimerase_deHydtase"/>
</dbReference>
<dbReference type="RefSeq" id="XP_064660876.1">
    <property type="nucleotide sequence ID" value="XM_064800925.1"/>
</dbReference>
<evidence type="ECO:0000313" key="5">
    <source>
        <dbReference type="Proteomes" id="UP001337655"/>
    </source>
</evidence>
<dbReference type="Gene3D" id="3.40.50.720">
    <property type="entry name" value="NAD(P)-binding Rossmann-like Domain"/>
    <property type="match status" value="1"/>
</dbReference>
<keyword evidence="5" id="KW-1185">Reference proteome</keyword>
<evidence type="ECO:0000256" key="1">
    <source>
        <dbReference type="ARBA" id="ARBA00023002"/>
    </source>
</evidence>